<keyword evidence="2" id="KW-1185">Reference proteome</keyword>
<evidence type="ECO:0000313" key="1">
    <source>
        <dbReference type="EMBL" id="MBF9235166.1"/>
    </source>
</evidence>
<dbReference type="Proteomes" id="UP000599312">
    <property type="component" value="Unassembled WGS sequence"/>
</dbReference>
<evidence type="ECO:0000313" key="2">
    <source>
        <dbReference type="Proteomes" id="UP000599312"/>
    </source>
</evidence>
<dbReference type="EMBL" id="JADQDO010000010">
    <property type="protein sequence ID" value="MBF9235166.1"/>
    <property type="molecule type" value="Genomic_DNA"/>
</dbReference>
<sequence>MTLAALALGLGACGPTAPQYIAAPADPTIGTRDPAPSQVTAGLVTFQVTGPKDWREINRQVAPTTTEQKKEQR</sequence>
<accession>A0A931BQN9</accession>
<comment type="caution">
    <text evidence="1">The sequence shown here is derived from an EMBL/GenBank/DDBJ whole genome shotgun (WGS) entry which is preliminary data.</text>
</comment>
<dbReference type="AlphaFoldDB" id="A0A931BQN9"/>
<reference evidence="1" key="1">
    <citation type="submission" date="2020-11" db="EMBL/GenBank/DDBJ databases">
        <authorList>
            <person name="Kim M.K."/>
        </authorList>
    </citation>
    <scope>NUCLEOTIDE SEQUENCE</scope>
    <source>
        <strain evidence="1">BT350</strain>
    </source>
</reference>
<organism evidence="1 2">
    <name type="scientific">Microvirga alba</name>
    <dbReference type="NCBI Taxonomy" id="2791025"/>
    <lineage>
        <taxon>Bacteria</taxon>
        <taxon>Pseudomonadati</taxon>
        <taxon>Pseudomonadota</taxon>
        <taxon>Alphaproteobacteria</taxon>
        <taxon>Hyphomicrobiales</taxon>
        <taxon>Methylobacteriaceae</taxon>
        <taxon>Microvirga</taxon>
    </lineage>
</organism>
<gene>
    <name evidence="1" type="ORF">I2H38_17470</name>
</gene>
<name>A0A931BQN9_9HYPH</name>
<proteinExistence type="predicted"/>
<dbReference type="RefSeq" id="WP_196273156.1">
    <property type="nucleotide sequence ID" value="NZ_JADQDO010000010.1"/>
</dbReference>
<protein>
    <submittedName>
        <fullName evidence="1">Uncharacterized protein</fullName>
    </submittedName>
</protein>